<keyword evidence="2" id="KW-1185">Reference proteome</keyword>
<dbReference type="EMBL" id="MCGE01000030">
    <property type="protein sequence ID" value="ORZ08717.1"/>
    <property type="molecule type" value="Genomic_DNA"/>
</dbReference>
<dbReference type="Gene3D" id="3.90.70.10">
    <property type="entry name" value="Cysteine proteinases"/>
    <property type="match status" value="1"/>
</dbReference>
<proteinExistence type="predicted"/>
<dbReference type="OrthoDB" id="206796at2759"/>
<dbReference type="PANTHER" id="PTHR31400">
    <property type="entry name" value="GUANYLYL CYCLASE DOMAIN CONTAINING PROTEIN 1 GUCD1"/>
    <property type="match status" value="1"/>
</dbReference>
<gene>
    <name evidence="1" type="ORF">BCR42DRAFT_382499</name>
</gene>
<evidence type="ECO:0000313" key="1">
    <source>
        <dbReference type="EMBL" id="ORZ08717.1"/>
    </source>
</evidence>
<dbReference type="AlphaFoldDB" id="A0A1X2I3U4"/>
<organism evidence="1 2">
    <name type="scientific">Absidia repens</name>
    <dbReference type="NCBI Taxonomy" id="90262"/>
    <lineage>
        <taxon>Eukaryota</taxon>
        <taxon>Fungi</taxon>
        <taxon>Fungi incertae sedis</taxon>
        <taxon>Mucoromycota</taxon>
        <taxon>Mucoromycotina</taxon>
        <taxon>Mucoromycetes</taxon>
        <taxon>Mucorales</taxon>
        <taxon>Cunninghamellaceae</taxon>
        <taxon>Absidia</taxon>
    </lineage>
</organism>
<dbReference type="Pfam" id="PF09778">
    <property type="entry name" value="Guanylate_cyc_2"/>
    <property type="match status" value="1"/>
</dbReference>
<evidence type="ECO:0000313" key="2">
    <source>
        <dbReference type="Proteomes" id="UP000193560"/>
    </source>
</evidence>
<dbReference type="PANTHER" id="PTHR31400:SF1">
    <property type="entry name" value="PROTEIN GUCD1"/>
    <property type="match status" value="1"/>
</dbReference>
<dbReference type="Proteomes" id="UP000193560">
    <property type="component" value="Unassembled WGS sequence"/>
</dbReference>
<protein>
    <submittedName>
        <fullName evidence="1">Guanylyl cyclase</fullName>
    </submittedName>
</protein>
<sequence length="224" mass="25992">MDYYEEDFDQHAVPHIMQNTNWDCGLACVAMLLKGMNMTVSLEELTKQCQVESIWTIDLAFLLHRYIHEFTYYTSYIGSRKEYQDASFYQEQFDQDEPRVNHLFSIAKTSSIHVVRMILPLDDFKRFLFSQKFAMIVLVNAWGLKCDICKKCHGDAIAACGQMANDNTYLGHFVVLIGYDPTDDVFIYRDPATRDRFCVISAQDLDHARQAEGTDHDCIVIQLR</sequence>
<accession>A0A1X2I3U4</accession>
<dbReference type="InterPro" id="IPR018616">
    <property type="entry name" value="GUCD1"/>
</dbReference>
<comment type="caution">
    <text evidence="1">The sequence shown here is derived from an EMBL/GenBank/DDBJ whole genome shotgun (WGS) entry which is preliminary data.</text>
</comment>
<reference evidence="1 2" key="1">
    <citation type="submission" date="2016-07" db="EMBL/GenBank/DDBJ databases">
        <title>Pervasive Adenine N6-methylation of Active Genes in Fungi.</title>
        <authorList>
            <consortium name="DOE Joint Genome Institute"/>
            <person name="Mondo S.J."/>
            <person name="Dannebaum R.O."/>
            <person name="Kuo R.C."/>
            <person name="Labutti K."/>
            <person name="Haridas S."/>
            <person name="Kuo A."/>
            <person name="Salamov A."/>
            <person name="Ahrendt S.R."/>
            <person name="Lipzen A."/>
            <person name="Sullivan W."/>
            <person name="Andreopoulos W.B."/>
            <person name="Clum A."/>
            <person name="Lindquist E."/>
            <person name="Daum C."/>
            <person name="Ramamoorthy G.K."/>
            <person name="Gryganskyi A."/>
            <person name="Culley D."/>
            <person name="Magnuson J.K."/>
            <person name="James T.Y."/>
            <person name="O'Malley M.A."/>
            <person name="Stajich J.E."/>
            <person name="Spatafora J.W."/>
            <person name="Visel A."/>
            <person name="Grigoriev I.V."/>
        </authorList>
    </citation>
    <scope>NUCLEOTIDE SEQUENCE [LARGE SCALE GENOMIC DNA]</scope>
    <source>
        <strain evidence="1 2">NRRL 1336</strain>
    </source>
</reference>
<name>A0A1X2I3U4_9FUNG</name>